<accession>A0A0C2YJ50</accession>
<dbReference type="AlphaFoldDB" id="A0A0C2YJ50"/>
<keyword evidence="2" id="KW-1185">Reference proteome</keyword>
<reference evidence="1 2" key="1">
    <citation type="submission" date="2015-01" db="EMBL/GenBank/DDBJ databases">
        <title>Genome Sequence of Magnetospirillum magnetotacticum Strain MS-1.</title>
        <authorList>
            <person name="Marinov G.K."/>
            <person name="Smalley M.D."/>
            <person name="DeSalvo G."/>
        </authorList>
    </citation>
    <scope>NUCLEOTIDE SEQUENCE [LARGE SCALE GENOMIC DNA]</scope>
    <source>
        <strain evidence="1 2">MS-1</strain>
    </source>
</reference>
<dbReference type="Pfam" id="PF14026">
    <property type="entry name" value="SCO4226-like"/>
    <property type="match status" value="1"/>
</dbReference>
<dbReference type="Proteomes" id="UP000031971">
    <property type="component" value="Unassembled WGS sequence"/>
</dbReference>
<dbReference type="OrthoDB" id="9800027at2"/>
<gene>
    <name evidence="1" type="ORF">CCC_02588</name>
</gene>
<sequence length="101" mass="10788">MEKMNIFMDTHDRADGTFPAGLTAEQFAGFFAGYQEACLAEGVVLLKVDVGLDAGRAFCLTMARDAEAVRRAHDRVGLPYASITEVQVATPGSVFFRAGAA</sequence>
<proteinExistence type="predicted"/>
<evidence type="ECO:0000313" key="1">
    <source>
        <dbReference type="EMBL" id="KIL99799.1"/>
    </source>
</evidence>
<comment type="caution">
    <text evidence="1">The sequence shown here is derived from an EMBL/GenBank/DDBJ whole genome shotgun (WGS) entry which is preliminary data.</text>
</comment>
<dbReference type="InterPro" id="IPR025336">
    <property type="entry name" value="SCO4226-like"/>
</dbReference>
<dbReference type="Gene3D" id="3.30.70.3090">
    <property type="entry name" value="ORF SCO4226, nickel-binding ferredoxin-like monomer"/>
    <property type="match status" value="1"/>
</dbReference>
<dbReference type="InterPro" id="IPR042557">
    <property type="entry name" value="SCO4226"/>
</dbReference>
<dbReference type="RefSeq" id="WP_009869655.1">
    <property type="nucleotide sequence ID" value="NZ_JXSL01000020.1"/>
</dbReference>
<name>A0A0C2YJ50_PARME</name>
<dbReference type="EMBL" id="JXSL01000020">
    <property type="protein sequence ID" value="KIL99799.1"/>
    <property type="molecule type" value="Genomic_DNA"/>
</dbReference>
<evidence type="ECO:0008006" key="3">
    <source>
        <dbReference type="Google" id="ProtNLM"/>
    </source>
</evidence>
<protein>
    <recommendedName>
        <fullName evidence="3">DUF4242 domain-containing protein</fullName>
    </recommendedName>
</protein>
<evidence type="ECO:0000313" key="2">
    <source>
        <dbReference type="Proteomes" id="UP000031971"/>
    </source>
</evidence>
<organism evidence="1 2">
    <name type="scientific">Paramagnetospirillum magnetotacticum MS-1</name>
    <dbReference type="NCBI Taxonomy" id="272627"/>
    <lineage>
        <taxon>Bacteria</taxon>
        <taxon>Pseudomonadati</taxon>
        <taxon>Pseudomonadota</taxon>
        <taxon>Alphaproteobacteria</taxon>
        <taxon>Rhodospirillales</taxon>
        <taxon>Magnetospirillaceae</taxon>
        <taxon>Paramagnetospirillum</taxon>
    </lineage>
</organism>